<dbReference type="Gene3D" id="3.10.20.70">
    <property type="entry name" value="Glutamine synthetase, N-terminal domain"/>
    <property type="match status" value="1"/>
</dbReference>
<dbReference type="PROSITE" id="PS51987">
    <property type="entry name" value="GS_CATALYTIC"/>
    <property type="match status" value="1"/>
</dbReference>
<reference evidence="6" key="1">
    <citation type="submission" date="2018-05" db="EMBL/GenBank/DDBJ databases">
        <authorList>
            <person name="Lanie J.A."/>
            <person name="Ng W.-L."/>
            <person name="Kazmierczak K.M."/>
            <person name="Andrzejewski T.M."/>
            <person name="Davidsen T.M."/>
            <person name="Wayne K.J."/>
            <person name="Tettelin H."/>
            <person name="Glass J.I."/>
            <person name="Rusch D."/>
            <person name="Podicherti R."/>
            <person name="Tsui H.-C.T."/>
            <person name="Winkler M.E."/>
        </authorList>
    </citation>
    <scope>NUCLEOTIDE SEQUENCE</scope>
</reference>
<dbReference type="EMBL" id="UINC01009391">
    <property type="protein sequence ID" value="SVA42110.1"/>
    <property type="molecule type" value="Genomic_DNA"/>
</dbReference>
<keyword evidence="3" id="KW-0547">Nucleotide-binding</keyword>
<comment type="similarity">
    <text evidence="1">Belongs to the glutamine synthetase family.</text>
</comment>
<dbReference type="InterPro" id="IPR014746">
    <property type="entry name" value="Gln_synth/guanido_kin_cat_dom"/>
</dbReference>
<dbReference type="FunFam" id="3.30.590.10:FF:000005">
    <property type="entry name" value="Probable glutamine synthetase"/>
    <property type="match status" value="1"/>
</dbReference>
<feature type="domain" description="GS catalytic" evidence="5">
    <location>
        <begin position="113"/>
        <end position="456"/>
    </location>
</feature>
<dbReference type="PANTHER" id="PTHR43785:SF12">
    <property type="entry name" value="TYPE-1 GLUTAMINE SYNTHETASE 2"/>
    <property type="match status" value="1"/>
</dbReference>
<dbReference type="GO" id="GO:0006542">
    <property type="term" value="P:glutamine biosynthetic process"/>
    <property type="evidence" value="ECO:0007669"/>
    <property type="project" value="InterPro"/>
</dbReference>
<dbReference type="Gene3D" id="3.30.590.10">
    <property type="entry name" value="Glutamine synthetase/guanido kinase, catalytic domain"/>
    <property type="match status" value="1"/>
</dbReference>
<proteinExistence type="inferred from homology"/>
<evidence type="ECO:0000256" key="1">
    <source>
        <dbReference type="ARBA" id="ARBA00009897"/>
    </source>
</evidence>
<keyword evidence="4" id="KW-0067">ATP-binding</keyword>
<evidence type="ECO:0000256" key="3">
    <source>
        <dbReference type="ARBA" id="ARBA00022741"/>
    </source>
</evidence>
<dbReference type="GO" id="GO:0006576">
    <property type="term" value="P:biogenic amine metabolic process"/>
    <property type="evidence" value="ECO:0007669"/>
    <property type="project" value="UniProtKB-ARBA"/>
</dbReference>
<dbReference type="SUPFAM" id="SSF54368">
    <property type="entry name" value="Glutamine synthetase, N-terminal domain"/>
    <property type="match status" value="1"/>
</dbReference>
<dbReference type="PANTHER" id="PTHR43785">
    <property type="entry name" value="GAMMA-GLUTAMYLPUTRESCINE SYNTHETASE"/>
    <property type="match status" value="1"/>
</dbReference>
<sequence>MHPILDKLKKDGITKVKLGIFDVDGVMRGKYINMKKFTSALENGFGFCDVVFGWDVVDELYDKPTVTGWHTGYPDAPAVIDVNSYRKIPWEPDTALFIADFQYSDGSPYPACPRQLCKQILQKADDMGFTVKSAFEYEFFMFKETPHSVRDKKYENLLPFTPGMFGYSIIRNSTYSEIYHDFIDTCQDMDMELEGIHTETGPGVLEACISVDSGLASPDKAALFKTFSKVLAQRWELMATFMAKWSPDYPGQSGHLHQSLWNKDGSSAFYDDSKPHNMSDIFSHYLAGQICLLPEVLPMIAPTINSYTRMIKGYWAPTHSNWGIDNRTCAIRVIPGSEKSHRLEYRIAAADGNPYLALAASVACGLYGIENKLELPPMVQGNAYDLKTSPTNVKLPNTLEKSINSFSKSKIMRELFGDAWVDHFTVTREWEAKCYKDQKKDDPDWHWMLDRYFEII</sequence>
<dbReference type="GO" id="GO:0005524">
    <property type="term" value="F:ATP binding"/>
    <property type="evidence" value="ECO:0007669"/>
    <property type="project" value="UniProtKB-KW"/>
</dbReference>
<protein>
    <recommendedName>
        <fullName evidence="5">GS catalytic domain-containing protein</fullName>
    </recommendedName>
</protein>
<dbReference type="GO" id="GO:0004356">
    <property type="term" value="F:glutamine synthetase activity"/>
    <property type="evidence" value="ECO:0007669"/>
    <property type="project" value="InterPro"/>
</dbReference>
<evidence type="ECO:0000259" key="5">
    <source>
        <dbReference type="PROSITE" id="PS51987"/>
    </source>
</evidence>
<organism evidence="6">
    <name type="scientific">marine metagenome</name>
    <dbReference type="NCBI Taxonomy" id="408172"/>
    <lineage>
        <taxon>unclassified sequences</taxon>
        <taxon>metagenomes</taxon>
        <taxon>ecological metagenomes</taxon>
    </lineage>
</organism>
<accession>A0A381VP68</accession>
<evidence type="ECO:0000313" key="6">
    <source>
        <dbReference type="EMBL" id="SVA42110.1"/>
    </source>
</evidence>
<dbReference type="InterPro" id="IPR036651">
    <property type="entry name" value="Gln_synt_N_sf"/>
</dbReference>
<evidence type="ECO:0000256" key="2">
    <source>
        <dbReference type="ARBA" id="ARBA00022598"/>
    </source>
</evidence>
<dbReference type="SUPFAM" id="SSF55931">
    <property type="entry name" value="Glutamine synthetase/guanido kinase"/>
    <property type="match status" value="1"/>
</dbReference>
<dbReference type="Pfam" id="PF00120">
    <property type="entry name" value="Gln-synt_C"/>
    <property type="match status" value="1"/>
</dbReference>
<dbReference type="AlphaFoldDB" id="A0A381VP68"/>
<evidence type="ECO:0000256" key="4">
    <source>
        <dbReference type="ARBA" id="ARBA00022840"/>
    </source>
</evidence>
<keyword evidence="2" id="KW-0436">Ligase</keyword>
<dbReference type="SMART" id="SM01230">
    <property type="entry name" value="Gln-synt_C"/>
    <property type="match status" value="1"/>
</dbReference>
<gene>
    <name evidence="6" type="ORF">METZ01_LOCUS94964</name>
</gene>
<dbReference type="InterPro" id="IPR008146">
    <property type="entry name" value="Gln_synth_cat_dom"/>
</dbReference>
<name>A0A381VP68_9ZZZZ</name>